<organism evidence="2 3">
    <name type="scientific">Prorocentrum cordatum</name>
    <dbReference type="NCBI Taxonomy" id="2364126"/>
    <lineage>
        <taxon>Eukaryota</taxon>
        <taxon>Sar</taxon>
        <taxon>Alveolata</taxon>
        <taxon>Dinophyceae</taxon>
        <taxon>Prorocentrales</taxon>
        <taxon>Prorocentraceae</taxon>
        <taxon>Prorocentrum</taxon>
    </lineage>
</organism>
<gene>
    <name evidence="2" type="ORF">PCOR1329_LOCUS76238</name>
</gene>
<feature type="non-terminal residue" evidence="2">
    <location>
        <position position="1"/>
    </location>
</feature>
<dbReference type="Proteomes" id="UP001189429">
    <property type="component" value="Unassembled WGS sequence"/>
</dbReference>
<comment type="caution">
    <text evidence="2">The sequence shown here is derived from an EMBL/GenBank/DDBJ whole genome shotgun (WGS) entry which is preliminary data.</text>
</comment>
<keyword evidence="3" id="KW-1185">Reference proteome</keyword>
<feature type="region of interest" description="Disordered" evidence="1">
    <location>
        <begin position="386"/>
        <end position="406"/>
    </location>
</feature>
<protein>
    <submittedName>
        <fullName evidence="2">Uncharacterized protein</fullName>
    </submittedName>
</protein>
<sequence>PFWLKPAPRGFLGLPLAIAKRRALRSGAAMATGGCGVARPFRRSPEDRKAGKLWARQSADRAIIKLSDELRRVQADFEAILCGLTTIFGCAELADRIVALAPALGEKLAGRVPSAALAVRRNVALHSDARGVRVSTAPIEQLRRLQKYGARLEARAEAESFTFNADAAEFFRCGPLGTCLDCLPLPGVLGYSESGLFEAVEGTSVACAGDGGGEHDVGPAGDVPSKVITPEFFAAGRKSSSSSAPSLGLCPVEGLRQGGGVPVRAVLPGEPLRADSLPDLLAGPGPAAEGGCCSTLDELLEAEVVKYEALEAARASPRALGAGSAEFDYQEVGAAGAEAEVDTACSVSEAAPQASTAVLAYLHAHPAALLSGGGGALEAPVAGGTGPGAGFEGSRARRKRGASMGRRARRVRFDLRPVVIGTAFEEDAEAQVQDG</sequence>
<evidence type="ECO:0000313" key="2">
    <source>
        <dbReference type="EMBL" id="CAK0898339.1"/>
    </source>
</evidence>
<proteinExistence type="predicted"/>
<accession>A0ABN9XJR9</accession>
<reference evidence="2" key="1">
    <citation type="submission" date="2023-10" db="EMBL/GenBank/DDBJ databases">
        <authorList>
            <person name="Chen Y."/>
            <person name="Shah S."/>
            <person name="Dougan E. K."/>
            <person name="Thang M."/>
            <person name="Chan C."/>
        </authorList>
    </citation>
    <scope>NUCLEOTIDE SEQUENCE [LARGE SCALE GENOMIC DNA]</scope>
</reference>
<feature type="compositionally biased region" description="Basic residues" evidence="1">
    <location>
        <begin position="396"/>
        <end position="406"/>
    </location>
</feature>
<evidence type="ECO:0000313" key="3">
    <source>
        <dbReference type="Proteomes" id="UP001189429"/>
    </source>
</evidence>
<dbReference type="EMBL" id="CAUYUJ010020462">
    <property type="protein sequence ID" value="CAK0898339.1"/>
    <property type="molecule type" value="Genomic_DNA"/>
</dbReference>
<evidence type="ECO:0000256" key="1">
    <source>
        <dbReference type="SAM" id="MobiDB-lite"/>
    </source>
</evidence>
<name>A0ABN9XJR9_9DINO</name>